<evidence type="ECO:0000313" key="11">
    <source>
        <dbReference type="Proteomes" id="UP000729701"/>
    </source>
</evidence>
<gene>
    <name evidence="10" type="ORF">KME60_21980</name>
</gene>
<keyword evidence="6" id="KW-0408">Iron</keyword>
<dbReference type="GO" id="GO:0005524">
    <property type="term" value="F:ATP binding"/>
    <property type="evidence" value="ECO:0007669"/>
    <property type="project" value="InterPro"/>
</dbReference>
<comment type="caution">
    <text evidence="10">The sequence shown here is derived from an EMBL/GenBank/DDBJ whole genome shotgun (WGS) entry which is preliminary data.</text>
</comment>
<evidence type="ECO:0000256" key="4">
    <source>
        <dbReference type="ARBA" id="ARBA00022723"/>
    </source>
</evidence>
<dbReference type="GO" id="GO:0051537">
    <property type="term" value="F:2 iron, 2 sulfur cluster binding"/>
    <property type="evidence" value="ECO:0007669"/>
    <property type="project" value="UniProtKB-KW"/>
</dbReference>
<dbReference type="PANTHER" id="PTHR43112:SF3">
    <property type="entry name" value="FERREDOXIN-2, CHLOROPLASTIC"/>
    <property type="match status" value="1"/>
</dbReference>
<dbReference type="PROSITE" id="PS00197">
    <property type="entry name" value="2FE2S_FER_1"/>
    <property type="match status" value="1"/>
</dbReference>
<feature type="domain" description="2Fe-2S ferredoxin-type" evidence="9">
    <location>
        <begin position="9"/>
        <end position="100"/>
    </location>
</feature>
<comment type="cofactor">
    <cofactor evidence="8">
        <name>[2Fe-2S] cluster</name>
        <dbReference type="ChEBI" id="CHEBI:190135"/>
    </cofactor>
</comment>
<evidence type="ECO:0000256" key="3">
    <source>
        <dbReference type="ARBA" id="ARBA00022714"/>
    </source>
</evidence>
<reference evidence="10" key="1">
    <citation type="submission" date="2021-05" db="EMBL/GenBank/DDBJ databases">
        <authorList>
            <person name="Pietrasiak N."/>
            <person name="Ward R."/>
            <person name="Stajich J.E."/>
            <person name="Kurbessoian T."/>
        </authorList>
    </citation>
    <scope>NUCLEOTIDE SEQUENCE</scope>
    <source>
        <strain evidence="10">GSE-NOS-MK-12-04C</strain>
    </source>
</reference>
<dbReference type="SUPFAM" id="SSF54292">
    <property type="entry name" value="2Fe-2S ferredoxin-like"/>
    <property type="match status" value="1"/>
</dbReference>
<dbReference type="GO" id="GO:0016887">
    <property type="term" value="F:ATP hydrolysis activity"/>
    <property type="evidence" value="ECO:0007669"/>
    <property type="project" value="InterPro"/>
</dbReference>
<keyword evidence="4" id="KW-0479">Metal-binding</keyword>
<dbReference type="PANTHER" id="PTHR43112">
    <property type="entry name" value="FERREDOXIN"/>
    <property type="match status" value="1"/>
</dbReference>
<evidence type="ECO:0000256" key="2">
    <source>
        <dbReference type="ARBA" id="ARBA00022448"/>
    </source>
</evidence>
<keyword evidence="3" id="KW-0001">2Fe-2S</keyword>
<dbReference type="InterPro" id="IPR036010">
    <property type="entry name" value="2Fe-2S_ferredoxin-like_sf"/>
</dbReference>
<evidence type="ECO:0000256" key="5">
    <source>
        <dbReference type="ARBA" id="ARBA00022982"/>
    </source>
</evidence>
<proteinExistence type="inferred from homology"/>
<dbReference type="CDD" id="cd00207">
    <property type="entry name" value="fer2"/>
    <property type="match status" value="1"/>
</dbReference>
<evidence type="ECO:0000256" key="6">
    <source>
        <dbReference type="ARBA" id="ARBA00023004"/>
    </source>
</evidence>
<reference evidence="10" key="2">
    <citation type="journal article" date="2022" name="Microbiol. Resour. Announc.">
        <title>Metagenome Sequencing to Explore Phylogenomics of Terrestrial Cyanobacteria.</title>
        <authorList>
            <person name="Ward R.D."/>
            <person name="Stajich J.E."/>
            <person name="Johansen J.R."/>
            <person name="Huntemann M."/>
            <person name="Clum A."/>
            <person name="Foster B."/>
            <person name="Foster B."/>
            <person name="Roux S."/>
            <person name="Palaniappan K."/>
            <person name="Varghese N."/>
            <person name="Mukherjee S."/>
            <person name="Reddy T.B.K."/>
            <person name="Daum C."/>
            <person name="Copeland A."/>
            <person name="Chen I.A."/>
            <person name="Ivanova N.N."/>
            <person name="Kyrpides N.C."/>
            <person name="Shapiro N."/>
            <person name="Eloe-Fadrosh E.A."/>
            <person name="Pietrasiak N."/>
        </authorList>
    </citation>
    <scope>NUCLEOTIDE SEQUENCE</scope>
    <source>
        <strain evidence="10">GSE-NOS-MK-12-04C</strain>
    </source>
</reference>
<evidence type="ECO:0000256" key="7">
    <source>
        <dbReference type="ARBA" id="ARBA00023014"/>
    </source>
</evidence>
<comment type="similarity">
    <text evidence="1">Belongs to the 2Fe2S plant-type ferredoxin family.</text>
</comment>
<dbReference type="PROSITE" id="PS51085">
    <property type="entry name" value="2FE2S_FER_2"/>
    <property type="match status" value="1"/>
</dbReference>
<dbReference type="InterPro" id="IPR006058">
    <property type="entry name" value="2Fe2S_fd_BS"/>
</dbReference>
<dbReference type="AlphaFoldDB" id="A0A951QQW6"/>
<dbReference type="EMBL" id="JAHHGZ010000026">
    <property type="protein sequence ID" value="MBW4670006.1"/>
    <property type="molecule type" value="Genomic_DNA"/>
</dbReference>
<keyword evidence="7" id="KW-0411">Iron-sulfur</keyword>
<evidence type="ECO:0000313" key="10">
    <source>
        <dbReference type="EMBL" id="MBW4670006.1"/>
    </source>
</evidence>
<evidence type="ECO:0000256" key="1">
    <source>
        <dbReference type="ARBA" id="ARBA00007874"/>
    </source>
</evidence>
<dbReference type="SUPFAM" id="SSF52540">
    <property type="entry name" value="P-loop containing nucleoside triphosphate hydrolases"/>
    <property type="match status" value="1"/>
</dbReference>
<evidence type="ECO:0000256" key="8">
    <source>
        <dbReference type="ARBA" id="ARBA00034078"/>
    </source>
</evidence>
<dbReference type="Gene3D" id="3.10.20.30">
    <property type="match status" value="1"/>
</dbReference>
<dbReference type="InterPro" id="IPR027417">
    <property type="entry name" value="P-loop_NTPase"/>
</dbReference>
<sequence>MNLEVKAGSLVALLGPSGSGKSTLLRSRVWKEGDGSILEFAEANDINPPFSCRAGICGTCMCQIHAGEVNYQKEASAEIDQGSVLICIFQPGSSRVVLDV</sequence>
<dbReference type="Proteomes" id="UP000729701">
    <property type="component" value="Unassembled WGS sequence"/>
</dbReference>
<keyword evidence="2" id="KW-0813">Transport</keyword>
<dbReference type="InterPro" id="IPR001041">
    <property type="entry name" value="2Fe-2S_ferredoxin-type"/>
</dbReference>
<dbReference type="Pfam" id="PF00111">
    <property type="entry name" value="Fer2"/>
    <property type="match status" value="1"/>
</dbReference>
<dbReference type="GO" id="GO:0046872">
    <property type="term" value="F:metal ion binding"/>
    <property type="evidence" value="ECO:0007669"/>
    <property type="project" value="UniProtKB-KW"/>
</dbReference>
<keyword evidence="5" id="KW-0249">Electron transport</keyword>
<evidence type="ECO:0000259" key="9">
    <source>
        <dbReference type="PROSITE" id="PS51085"/>
    </source>
</evidence>
<name>A0A951QQW6_9CYAN</name>
<dbReference type="InterPro" id="IPR003439">
    <property type="entry name" value="ABC_transporter-like_ATP-bd"/>
</dbReference>
<dbReference type="InterPro" id="IPR012675">
    <property type="entry name" value="Beta-grasp_dom_sf"/>
</dbReference>
<organism evidence="10 11">
    <name type="scientific">Cyanomargarita calcarea GSE-NOS-MK-12-04C</name>
    <dbReference type="NCBI Taxonomy" id="2839659"/>
    <lineage>
        <taxon>Bacteria</taxon>
        <taxon>Bacillati</taxon>
        <taxon>Cyanobacteriota</taxon>
        <taxon>Cyanophyceae</taxon>
        <taxon>Nostocales</taxon>
        <taxon>Cyanomargaritaceae</taxon>
        <taxon>Cyanomargarita</taxon>
    </lineage>
</organism>
<accession>A0A951QQW6</accession>
<dbReference type="Pfam" id="PF00005">
    <property type="entry name" value="ABC_tran"/>
    <property type="match status" value="1"/>
</dbReference>
<protein>
    <submittedName>
        <fullName evidence="10">2Fe-2S iron-sulfur cluster binding domain-containing protein</fullName>
    </submittedName>
</protein>